<comment type="similarity">
    <text evidence="2 7">Belongs to the cytochrome P450 family.</text>
</comment>
<dbReference type="EMBL" id="CAJVCH010084786">
    <property type="protein sequence ID" value="CAG7721962.1"/>
    <property type="molecule type" value="Genomic_DNA"/>
</dbReference>
<sequence length="209" mass="23675">MTAIVRDLFFARSETTSTALSWICLYLALYPEIQRQVQAEIENVIGYNVPTLDKWNSMPYTQGVIFESLRCSSVTPIGIARRVLEDVAVGGYIIPKDSLVFSNIYAAHHDPEVWDDPHSFKPERFLSSDGTRVVICNDLVAFSFGKRTCPGEALAKDQLFIFLTSILQRFVISLDPSEKRPTMNAKFSVTRSPLPHKLILEDRPNFCKQ</sequence>
<evidence type="ECO:0000256" key="1">
    <source>
        <dbReference type="ARBA" id="ARBA00001971"/>
    </source>
</evidence>
<dbReference type="GO" id="GO:0016712">
    <property type="term" value="F:oxidoreductase activity, acting on paired donors, with incorporation or reduction of molecular oxygen, reduced flavin or flavoprotein as one donor, and incorporation of one atom of oxygen"/>
    <property type="evidence" value="ECO:0007669"/>
    <property type="project" value="TreeGrafter"/>
</dbReference>
<keyword evidence="5 7" id="KW-0560">Oxidoreductase</keyword>
<reference evidence="8" key="1">
    <citation type="submission" date="2021-06" db="EMBL/GenBank/DDBJ databases">
        <authorList>
            <person name="Hodson N. C."/>
            <person name="Mongue J. A."/>
            <person name="Jaron S. K."/>
        </authorList>
    </citation>
    <scope>NUCLEOTIDE SEQUENCE</scope>
</reference>
<dbReference type="InterPro" id="IPR050182">
    <property type="entry name" value="Cytochrome_P450_fam2"/>
</dbReference>
<dbReference type="PROSITE" id="PS00086">
    <property type="entry name" value="CYTOCHROME_P450"/>
    <property type="match status" value="1"/>
</dbReference>
<evidence type="ECO:0000256" key="5">
    <source>
        <dbReference type="ARBA" id="ARBA00023002"/>
    </source>
</evidence>
<dbReference type="GO" id="GO:0008395">
    <property type="term" value="F:steroid hydroxylase activity"/>
    <property type="evidence" value="ECO:0007669"/>
    <property type="project" value="TreeGrafter"/>
</dbReference>
<evidence type="ECO:0008006" key="10">
    <source>
        <dbReference type="Google" id="ProtNLM"/>
    </source>
</evidence>
<dbReference type="AlphaFoldDB" id="A0A8J2JN31"/>
<evidence type="ECO:0000256" key="6">
    <source>
        <dbReference type="ARBA" id="ARBA00023004"/>
    </source>
</evidence>
<dbReference type="InterPro" id="IPR017972">
    <property type="entry name" value="Cyt_P450_CS"/>
</dbReference>
<keyword evidence="4 7" id="KW-0479">Metal-binding</keyword>
<evidence type="ECO:0000256" key="3">
    <source>
        <dbReference type="ARBA" id="ARBA00022617"/>
    </source>
</evidence>
<accession>A0A8J2JN31</accession>
<name>A0A8J2JN31_9HEXA</name>
<organism evidence="8 9">
    <name type="scientific">Allacma fusca</name>
    <dbReference type="NCBI Taxonomy" id="39272"/>
    <lineage>
        <taxon>Eukaryota</taxon>
        <taxon>Metazoa</taxon>
        <taxon>Ecdysozoa</taxon>
        <taxon>Arthropoda</taxon>
        <taxon>Hexapoda</taxon>
        <taxon>Collembola</taxon>
        <taxon>Symphypleona</taxon>
        <taxon>Sminthuridae</taxon>
        <taxon>Allacma</taxon>
    </lineage>
</organism>
<keyword evidence="7" id="KW-0503">Monooxygenase</keyword>
<dbReference type="PANTHER" id="PTHR24300">
    <property type="entry name" value="CYTOCHROME P450 508A4-RELATED"/>
    <property type="match status" value="1"/>
</dbReference>
<dbReference type="GO" id="GO:0020037">
    <property type="term" value="F:heme binding"/>
    <property type="evidence" value="ECO:0007669"/>
    <property type="project" value="InterPro"/>
</dbReference>
<keyword evidence="6 7" id="KW-0408">Iron</keyword>
<evidence type="ECO:0000256" key="2">
    <source>
        <dbReference type="ARBA" id="ARBA00010617"/>
    </source>
</evidence>
<evidence type="ECO:0000256" key="4">
    <source>
        <dbReference type="ARBA" id="ARBA00022723"/>
    </source>
</evidence>
<keyword evidence="9" id="KW-1185">Reference proteome</keyword>
<proteinExistence type="inferred from homology"/>
<dbReference type="Pfam" id="PF00067">
    <property type="entry name" value="p450"/>
    <property type="match status" value="1"/>
</dbReference>
<protein>
    <recommendedName>
        <fullName evidence="10">Cytochrome P450</fullName>
    </recommendedName>
</protein>
<dbReference type="GO" id="GO:0005506">
    <property type="term" value="F:iron ion binding"/>
    <property type="evidence" value="ECO:0007669"/>
    <property type="project" value="InterPro"/>
</dbReference>
<comment type="cofactor">
    <cofactor evidence="1">
        <name>heme</name>
        <dbReference type="ChEBI" id="CHEBI:30413"/>
    </cofactor>
</comment>
<evidence type="ECO:0000313" key="9">
    <source>
        <dbReference type="Proteomes" id="UP000708208"/>
    </source>
</evidence>
<dbReference type="InterPro" id="IPR001128">
    <property type="entry name" value="Cyt_P450"/>
</dbReference>
<evidence type="ECO:0000256" key="7">
    <source>
        <dbReference type="RuleBase" id="RU000461"/>
    </source>
</evidence>
<gene>
    <name evidence="8" type="ORF">AFUS01_LOCUS11145</name>
</gene>
<dbReference type="GO" id="GO:0006805">
    <property type="term" value="P:xenobiotic metabolic process"/>
    <property type="evidence" value="ECO:0007669"/>
    <property type="project" value="TreeGrafter"/>
</dbReference>
<keyword evidence="3 7" id="KW-0349">Heme</keyword>
<feature type="non-terminal residue" evidence="8">
    <location>
        <position position="1"/>
    </location>
</feature>
<evidence type="ECO:0000313" key="8">
    <source>
        <dbReference type="EMBL" id="CAG7721962.1"/>
    </source>
</evidence>
<dbReference type="OrthoDB" id="1055148at2759"/>
<dbReference type="Proteomes" id="UP000708208">
    <property type="component" value="Unassembled WGS sequence"/>
</dbReference>
<dbReference type="PANTHER" id="PTHR24300:SF376">
    <property type="entry name" value="CYTOCHROME P450 15A1"/>
    <property type="match status" value="1"/>
</dbReference>
<dbReference type="GO" id="GO:0005737">
    <property type="term" value="C:cytoplasm"/>
    <property type="evidence" value="ECO:0007669"/>
    <property type="project" value="TreeGrafter"/>
</dbReference>
<comment type="caution">
    <text evidence="8">The sequence shown here is derived from an EMBL/GenBank/DDBJ whole genome shotgun (WGS) entry which is preliminary data.</text>
</comment>
<dbReference type="GO" id="GO:0006082">
    <property type="term" value="P:organic acid metabolic process"/>
    <property type="evidence" value="ECO:0007669"/>
    <property type="project" value="TreeGrafter"/>
</dbReference>